<dbReference type="Proteomes" id="UP000663866">
    <property type="component" value="Unassembled WGS sequence"/>
</dbReference>
<feature type="non-terminal residue" evidence="1">
    <location>
        <position position="1"/>
    </location>
</feature>
<protein>
    <submittedName>
        <fullName evidence="1">Uncharacterized protein</fullName>
    </submittedName>
</protein>
<evidence type="ECO:0000313" key="1">
    <source>
        <dbReference type="EMBL" id="CAF4609243.1"/>
    </source>
</evidence>
<sequence>KKLTAHQPVFEGAVVTYGLAGLNGRGQLEQ</sequence>
<dbReference type="EMBL" id="CAJOBG010074820">
    <property type="protein sequence ID" value="CAF4609243.1"/>
    <property type="molecule type" value="Genomic_DNA"/>
</dbReference>
<proteinExistence type="predicted"/>
<comment type="caution">
    <text evidence="1">The sequence shown here is derived from an EMBL/GenBank/DDBJ whole genome shotgun (WGS) entry which is preliminary data.</text>
</comment>
<accession>A0A821CL53</accession>
<name>A0A821CL53_9BILA</name>
<dbReference type="AlphaFoldDB" id="A0A821CL53"/>
<gene>
    <name evidence="1" type="ORF">OVN521_LOCUS45486</name>
</gene>
<evidence type="ECO:0000313" key="2">
    <source>
        <dbReference type="Proteomes" id="UP000663866"/>
    </source>
</evidence>
<organism evidence="1 2">
    <name type="scientific">Rotaria magnacalcarata</name>
    <dbReference type="NCBI Taxonomy" id="392030"/>
    <lineage>
        <taxon>Eukaryota</taxon>
        <taxon>Metazoa</taxon>
        <taxon>Spiralia</taxon>
        <taxon>Gnathifera</taxon>
        <taxon>Rotifera</taxon>
        <taxon>Eurotatoria</taxon>
        <taxon>Bdelloidea</taxon>
        <taxon>Philodinida</taxon>
        <taxon>Philodinidae</taxon>
        <taxon>Rotaria</taxon>
    </lineage>
</organism>
<keyword evidence="2" id="KW-1185">Reference proteome</keyword>
<reference evidence="1" key="1">
    <citation type="submission" date="2021-02" db="EMBL/GenBank/DDBJ databases">
        <authorList>
            <person name="Nowell W R."/>
        </authorList>
    </citation>
    <scope>NUCLEOTIDE SEQUENCE</scope>
</reference>